<keyword evidence="8" id="KW-1185">Reference proteome</keyword>
<dbReference type="Pfam" id="PF23012">
    <property type="entry name" value="Syntrophin_4th"/>
    <property type="match status" value="1"/>
</dbReference>
<accession>A0AAV1M4K7</accession>
<feature type="region of interest" description="Disordered" evidence="5">
    <location>
        <begin position="150"/>
        <end position="226"/>
    </location>
</feature>
<comment type="caution">
    <text evidence="7">The sequence shown here is derived from an EMBL/GenBank/DDBJ whole genome shotgun (WGS) entry which is preliminary data.</text>
</comment>
<comment type="similarity">
    <text evidence="2">Belongs to the syntrophin family.</text>
</comment>
<dbReference type="SUPFAM" id="SSF50729">
    <property type="entry name" value="PH domain-like"/>
    <property type="match status" value="1"/>
</dbReference>
<dbReference type="AlphaFoldDB" id="A0AAV1M4K7"/>
<feature type="domain" description="PDZ" evidence="6">
    <location>
        <begin position="58"/>
        <end position="141"/>
    </location>
</feature>
<dbReference type="GO" id="GO:0005198">
    <property type="term" value="F:structural molecule activity"/>
    <property type="evidence" value="ECO:0007669"/>
    <property type="project" value="InterPro"/>
</dbReference>
<dbReference type="InterPro" id="IPR015482">
    <property type="entry name" value="Syntrophin"/>
</dbReference>
<dbReference type="PANTHER" id="PTHR10554:SF1">
    <property type="entry name" value="FI16515P1"/>
    <property type="match status" value="1"/>
</dbReference>
<dbReference type="InterPro" id="IPR036034">
    <property type="entry name" value="PDZ_sf"/>
</dbReference>
<dbReference type="PROSITE" id="PS50106">
    <property type="entry name" value="PDZ"/>
    <property type="match status" value="1"/>
</dbReference>
<evidence type="ECO:0000313" key="8">
    <source>
        <dbReference type="Proteomes" id="UP001314205"/>
    </source>
</evidence>
<dbReference type="InterPro" id="IPR001478">
    <property type="entry name" value="PDZ"/>
</dbReference>
<dbReference type="PANTHER" id="PTHR10554">
    <property type="entry name" value="SYNTROPHIN"/>
    <property type="match status" value="1"/>
</dbReference>
<sequence length="539" mass="59255">MMTPIEEKKDEKIRVGMVQVSDGKSRPRPARLVLTMEAVTVQREAPVPQPPRDRTERMVQITRQKVGGLGLSIKGGAEHKLPILISKIYKDQAADQTGQLFVGDAVIKVNGEYITACNHDDAVNILRNAGDIVVLTVKHYRAATPFLQKHADGASDTDSSTGDEHPSLHNRTLDDNCNSERNDTDSGWQSAWSGAEDGSRPPSAAALGAPSPRTPHAPHAPHAPPADTQWVDVVSVPLMMAYVTRYVFGTDKLRPGAFEVRGARPHVTTGVVHADEPAALSLWLKSIADNILALTNLQMKLFNRHLSGGERIEYMGWVHEGLVSAAQPWQTYTPRFLVLKGTDVMLFDVPPMNIAELAKCPETLKVYQTMFRTVKESETVDWRQHCFLLQASGAAPAGPRAGPRYFSTDTRRDLLRVEAAWTHNIVHSVVRLGKKTFTVVHLGRAAGLTLDWASGFSLSEGTPGAPPVWAYRFSQLRGSSDDGKSKLKLHFQDTETKVIETKELECQILQSLLFCMHAFLTAKVASVDPAFLASIQQSN</sequence>
<dbReference type="EMBL" id="CAVLGL010000137">
    <property type="protein sequence ID" value="CAK1602578.1"/>
    <property type="molecule type" value="Genomic_DNA"/>
</dbReference>
<comment type="subcellular location">
    <subcellularLocation>
        <location evidence="1">Cytoplasm</location>
        <location evidence="1">Cytoskeleton</location>
    </subcellularLocation>
</comment>
<evidence type="ECO:0000256" key="5">
    <source>
        <dbReference type="SAM" id="MobiDB-lite"/>
    </source>
</evidence>
<gene>
    <name evidence="7" type="ORF">PARMNEM_LOCUS21063</name>
</gene>
<organism evidence="7 8">
    <name type="scientific">Parnassius mnemosyne</name>
    <name type="common">clouded apollo</name>
    <dbReference type="NCBI Taxonomy" id="213953"/>
    <lineage>
        <taxon>Eukaryota</taxon>
        <taxon>Metazoa</taxon>
        <taxon>Ecdysozoa</taxon>
        <taxon>Arthropoda</taxon>
        <taxon>Hexapoda</taxon>
        <taxon>Insecta</taxon>
        <taxon>Pterygota</taxon>
        <taxon>Neoptera</taxon>
        <taxon>Endopterygota</taxon>
        <taxon>Lepidoptera</taxon>
        <taxon>Glossata</taxon>
        <taxon>Ditrysia</taxon>
        <taxon>Papilionoidea</taxon>
        <taxon>Papilionidae</taxon>
        <taxon>Parnassiinae</taxon>
        <taxon>Parnassini</taxon>
        <taxon>Parnassius</taxon>
        <taxon>Driopa</taxon>
    </lineage>
</organism>
<dbReference type="Proteomes" id="UP001314205">
    <property type="component" value="Unassembled WGS sequence"/>
</dbReference>
<reference evidence="7 8" key="1">
    <citation type="submission" date="2023-11" db="EMBL/GenBank/DDBJ databases">
        <authorList>
            <person name="Hedman E."/>
            <person name="Englund M."/>
            <person name="Stromberg M."/>
            <person name="Nyberg Akerstrom W."/>
            <person name="Nylinder S."/>
            <person name="Jareborg N."/>
            <person name="Kallberg Y."/>
            <person name="Kronander E."/>
        </authorList>
    </citation>
    <scope>NUCLEOTIDE SEQUENCE [LARGE SCALE GENOMIC DNA]</scope>
</reference>
<keyword evidence="3" id="KW-0963">Cytoplasm</keyword>
<dbReference type="Pfam" id="PF00595">
    <property type="entry name" value="PDZ"/>
    <property type="match status" value="1"/>
</dbReference>
<evidence type="ECO:0000256" key="1">
    <source>
        <dbReference type="ARBA" id="ARBA00004245"/>
    </source>
</evidence>
<evidence type="ECO:0000256" key="3">
    <source>
        <dbReference type="ARBA" id="ARBA00022490"/>
    </source>
</evidence>
<dbReference type="Gene3D" id="2.30.42.10">
    <property type="match status" value="1"/>
</dbReference>
<evidence type="ECO:0000256" key="2">
    <source>
        <dbReference type="ARBA" id="ARBA00010798"/>
    </source>
</evidence>
<evidence type="ECO:0000256" key="4">
    <source>
        <dbReference type="ARBA" id="ARBA00023212"/>
    </source>
</evidence>
<protein>
    <recommendedName>
        <fullName evidence="6">PDZ domain-containing protein</fullName>
    </recommendedName>
</protein>
<feature type="compositionally biased region" description="Low complexity" evidence="5">
    <location>
        <begin position="200"/>
        <end position="211"/>
    </location>
</feature>
<evidence type="ECO:0000313" key="7">
    <source>
        <dbReference type="EMBL" id="CAK1602578.1"/>
    </source>
</evidence>
<keyword evidence="4" id="KW-0206">Cytoskeleton</keyword>
<name>A0AAV1M4K7_9NEOP</name>
<dbReference type="CDD" id="cd06801">
    <property type="entry name" value="PDZ_syntrophin-like"/>
    <property type="match status" value="1"/>
</dbReference>
<proteinExistence type="inferred from homology"/>
<dbReference type="FunFam" id="2.30.42.10:FF:000193">
    <property type="entry name" value="Syntrophin gamma 1"/>
    <property type="match status" value="1"/>
</dbReference>
<dbReference type="GO" id="GO:0016010">
    <property type="term" value="C:dystrophin-associated glycoprotein complex"/>
    <property type="evidence" value="ECO:0007669"/>
    <property type="project" value="TreeGrafter"/>
</dbReference>
<feature type="compositionally biased region" description="Basic and acidic residues" evidence="5">
    <location>
        <begin position="162"/>
        <end position="184"/>
    </location>
</feature>
<dbReference type="SMART" id="SM00228">
    <property type="entry name" value="PDZ"/>
    <property type="match status" value="1"/>
</dbReference>
<dbReference type="InterPro" id="IPR055108">
    <property type="entry name" value="Syntrophin_4th"/>
</dbReference>
<evidence type="ECO:0000259" key="6">
    <source>
        <dbReference type="PROSITE" id="PS50106"/>
    </source>
</evidence>
<dbReference type="GO" id="GO:0005856">
    <property type="term" value="C:cytoskeleton"/>
    <property type="evidence" value="ECO:0007669"/>
    <property type="project" value="UniProtKB-SubCell"/>
</dbReference>
<dbReference type="SUPFAM" id="SSF50156">
    <property type="entry name" value="PDZ domain-like"/>
    <property type="match status" value="1"/>
</dbReference>